<protein>
    <submittedName>
        <fullName evidence="4">Phosphatidylinositol alpha-mannosyltransferase</fullName>
    </submittedName>
</protein>
<accession>M2XRA5</accession>
<dbReference type="Pfam" id="PF13439">
    <property type="entry name" value="Glyco_transf_4"/>
    <property type="match status" value="1"/>
</dbReference>
<reference evidence="4 5" key="1">
    <citation type="journal article" date="2013" name="Genome Announc.">
        <title>Draft Genome Sequence of Amycolatopsis decaplanina Strain DSM 44594T.</title>
        <authorList>
            <person name="Kaur N."/>
            <person name="Kumar S."/>
            <person name="Bala M."/>
            <person name="Raghava G.P."/>
            <person name="Mayilraj S."/>
        </authorList>
    </citation>
    <scope>NUCLEOTIDE SEQUENCE [LARGE SCALE GENOMIC DNA]</scope>
    <source>
        <strain evidence="4 5">DSM 44594</strain>
    </source>
</reference>
<keyword evidence="2 4" id="KW-0808">Transferase</keyword>
<evidence type="ECO:0000313" key="4">
    <source>
        <dbReference type="EMBL" id="EME51665.1"/>
    </source>
</evidence>
<dbReference type="CDD" id="cd03801">
    <property type="entry name" value="GT4_PimA-like"/>
    <property type="match status" value="1"/>
</dbReference>
<proteinExistence type="predicted"/>
<dbReference type="GO" id="GO:1901137">
    <property type="term" value="P:carbohydrate derivative biosynthetic process"/>
    <property type="evidence" value="ECO:0007669"/>
    <property type="project" value="UniProtKB-ARBA"/>
</dbReference>
<dbReference type="PANTHER" id="PTHR45947">
    <property type="entry name" value="SULFOQUINOVOSYL TRANSFERASE SQD2"/>
    <property type="match status" value="1"/>
</dbReference>
<feature type="domain" description="Glycosyltransferase subfamily 4-like N-terminal" evidence="3">
    <location>
        <begin position="20"/>
        <end position="179"/>
    </location>
</feature>
<dbReference type="PATRIC" id="fig|1284240.4.peg.7309"/>
<gene>
    <name evidence="4" type="ORF">H074_35809</name>
</gene>
<dbReference type="AlphaFoldDB" id="M2XRA5"/>
<evidence type="ECO:0000256" key="1">
    <source>
        <dbReference type="ARBA" id="ARBA00022676"/>
    </source>
</evidence>
<dbReference type="EMBL" id="AOHO01000078">
    <property type="protein sequence ID" value="EME51665.1"/>
    <property type="molecule type" value="Genomic_DNA"/>
</dbReference>
<dbReference type="GO" id="GO:0016758">
    <property type="term" value="F:hexosyltransferase activity"/>
    <property type="evidence" value="ECO:0007669"/>
    <property type="project" value="TreeGrafter"/>
</dbReference>
<organism evidence="4 5">
    <name type="scientific">Amycolatopsis decaplanina DSM 44594</name>
    <dbReference type="NCBI Taxonomy" id="1284240"/>
    <lineage>
        <taxon>Bacteria</taxon>
        <taxon>Bacillati</taxon>
        <taxon>Actinomycetota</taxon>
        <taxon>Actinomycetes</taxon>
        <taxon>Pseudonocardiales</taxon>
        <taxon>Pseudonocardiaceae</taxon>
        <taxon>Amycolatopsis</taxon>
    </lineage>
</organism>
<evidence type="ECO:0000313" key="5">
    <source>
        <dbReference type="Proteomes" id="UP000054226"/>
    </source>
</evidence>
<sequence length="387" mass="41171">MAQARVMKIGIVCPYSFDVPGGVQGHVIDLAKALLARGHQVSVLAPADEDSDVPDFVVPAGKALGIPYNGSVARLQFGPVSYARVRRWIRDGDFDVLHLHEPAAPSLSLLALKVADGPIVATFHTATTRSRTLAAFQPVLRPLLEKITARIAVSALARRVQVEHAGGDAVEVPNGVDVDFFSRALPLDGYPRAGGTVGFVGRYTEPRKGMGVLLEALRTLLPEFEELRLLVVGRGDADQLRREAGPALAPHIDLLGQVDDETKARALRSVDVYCAPNTGGESFGMILTEAMAAGTPVLASGLDSFRRVLDDGKAGMLTETGDAAALADGLRELLGDPARRASLAAAAGERVAMFDWSVVTTQILRVYETAIAADPRRVGAGEREFSR</sequence>
<dbReference type="Proteomes" id="UP000054226">
    <property type="component" value="Unassembled WGS sequence"/>
</dbReference>
<dbReference type="Gene3D" id="3.40.50.2000">
    <property type="entry name" value="Glycogen Phosphorylase B"/>
    <property type="match status" value="2"/>
</dbReference>
<comment type="caution">
    <text evidence="4">The sequence shown here is derived from an EMBL/GenBank/DDBJ whole genome shotgun (WGS) entry which is preliminary data.</text>
</comment>
<keyword evidence="1 4" id="KW-0328">Glycosyltransferase</keyword>
<name>M2XRA5_9PSEU</name>
<dbReference type="Pfam" id="PF13692">
    <property type="entry name" value="Glyco_trans_1_4"/>
    <property type="match status" value="1"/>
</dbReference>
<dbReference type="SUPFAM" id="SSF53756">
    <property type="entry name" value="UDP-Glycosyltransferase/glycogen phosphorylase"/>
    <property type="match status" value="1"/>
</dbReference>
<evidence type="ECO:0000256" key="2">
    <source>
        <dbReference type="ARBA" id="ARBA00022679"/>
    </source>
</evidence>
<dbReference type="InterPro" id="IPR050194">
    <property type="entry name" value="Glycosyltransferase_grp1"/>
</dbReference>
<dbReference type="PANTHER" id="PTHR45947:SF3">
    <property type="entry name" value="SULFOQUINOVOSYL TRANSFERASE SQD2"/>
    <property type="match status" value="1"/>
</dbReference>
<dbReference type="InterPro" id="IPR028098">
    <property type="entry name" value="Glyco_trans_4-like_N"/>
</dbReference>
<evidence type="ECO:0000259" key="3">
    <source>
        <dbReference type="Pfam" id="PF13439"/>
    </source>
</evidence>
<keyword evidence="5" id="KW-1185">Reference proteome</keyword>